<dbReference type="OrthoDB" id="814802at2"/>
<evidence type="ECO:0000256" key="1">
    <source>
        <dbReference type="SAM" id="MobiDB-lite"/>
    </source>
</evidence>
<dbReference type="EMBL" id="SWBO01000001">
    <property type="protein sequence ID" value="TKC03393.1"/>
    <property type="molecule type" value="Genomic_DNA"/>
</dbReference>
<dbReference type="AlphaFoldDB" id="A0A4U1CA99"/>
<dbReference type="RefSeq" id="WP_136873964.1">
    <property type="nucleotide sequence ID" value="NZ_SWBO01000001.1"/>
</dbReference>
<gene>
    <name evidence="3" type="ORF">FA045_02150</name>
</gene>
<name>A0A4U1CA99_9SPHI</name>
<keyword evidence="4" id="KW-1185">Reference proteome</keyword>
<feature type="region of interest" description="Disordered" evidence="1">
    <location>
        <begin position="575"/>
        <end position="599"/>
    </location>
</feature>
<keyword evidence="2" id="KW-0812">Transmembrane</keyword>
<accession>A0A4U1CA99</accession>
<evidence type="ECO:0000313" key="4">
    <source>
        <dbReference type="Proteomes" id="UP000310477"/>
    </source>
</evidence>
<sequence>MAEKASRRKLLKWILGILLFVALIVVSVSWYLSAKLKPIIQKELKELVLKSTRGLYKVEFSDLHTNLITGSATLIDINIAPDTAIYKQLIAEQKAPNNLYYIKLKKLSIKNFKPLTVYFDKKVDVKLLLFDKPDIQMVNRHFDFNDDRPPRPRQSPYDYIKKLFKSIRVETVDFRNAKFKYINNNGAIPEIDSVNNISIKLSDWLIDSLSAEDPKRFYLLKDVAVNLNNYSFATPDSVYYLNVNQLDFKASSGRVNIKKFAMVPRHSEANFAKVNGYARDSFNIQLNNINLLGINLQAYLQKRELIANQMQIADGSVAVFNNNSYPKLVKIKKGAFPHQLLQQLNAKLTIKKIKLSNIDVSYAEFDKTSKQIGKISFEKTSGTISNATNAPKVKAINHFMQADLLSHVMGQGRLTINFKFDLNSPIGAFDYKGALTNLDGRQLNKITKPLGMVQVNSADIKKLAFDIKANQEVAKGKLDFAFNDLSVALLKKEEGRQRLVKQGLLSILANALVLYSDNPSADGKFTSATINYQKEPTASFFSFIWRTLFEGVKYSVGVTPQKEAEIKAHVNKFEQMKEDRDERRKRRQLRIERRERQER</sequence>
<protein>
    <recommendedName>
        <fullName evidence="5">DUF748 domain-containing protein</fullName>
    </recommendedName>
</protein>
<feature type="transmembrane region" description="Helical" evidence="2">
    <location>
        <begin position="12"/>
        <end position="32"/>
    </location>
</feature>
<organism evidence="3 4">
    <name type="scientific">Pedobacter cryotolerans</name>
    <dbReference type="NCBI Taxonomy" id="2571270"/>
    <lineage>
        <taxon>Bacteria</taxon>
        <taxon>Pseudomonadati</taxon>
        <taxon>Bacteroidota</taxon>
        <taxon>Sphingobacteriia</taxon>
        <taxon>Sphingobacteriales</taxon>
        <taxon>Sphingobacteriaceae</taxon>
        <taxon>Pedobacter</taxon>
    </lineage>
</organism>
<reference evidence="3 4" key="1">
    <citation type="submission" date="2019-04" db="EMBL/GenBank/DDBJ databases">
        <title>Pedobacter sp. AR-2-6 sp. nov., isolated from Arctic soil.</title>
        <authorList>
            <person name="Dahal R.H."/>
            <person name="Kim D.-U."/>
        </authorList>
    </citation>
    <scope>NUCLEOTIDE SEQUENCE [LARGE SCALE GENOMIC DNA]</scope>
    <source>
        <strain evidence="3 4">AR-2-6</strain>
    </source>
</reference>
<dbReference type="Proteomes" id="UP000310477">
    <property type="component" value="Unassembled WGS sequence"/>
</dbReference>
<proteinExistence type="predicted"/>
<keyword evidence="2" id="KW-1133">Transmembrane helix</keyword>
<keyword evidence="2" id="KW-0472">Membrane</keyword>
<comment type="caution">
    <text evidence="3">The sequence shown here is derived from an EMBL/GenBank/DDBJ whole genome shotgun (WGS) entry which is preliminary data.</text>
</comment>
<evidence type="ECO:0000256" key="2">
    <source>
        <dbReference type="SAM" id="Phobius"/>
    </source>
</evidence>
<evidence type="ECO:0000313" key="3">
    <source>
        <dbReference type="EMBL" id="TKC03393.1"/>
    </source>
</evidence>
<feature type="compositionally biased region" description="Basic and acidic residues" evidence="1">
    <location>
        <begin position="589"/>
        <end position="599"/>
    </location>
</feature>
<evidence type="ECO:0008006" key="5">
    <source>
        <dbReference type="Google" id="ProtNLM"/>
    </source>
</evidence>